<accession>A0A077EWA9</accession>
<dbReference type="CDD" id="cd03507">
    <property type="entry name" value="Delta12-FADS-like"/>
    <property type="match status" value="1"/>
</dbReference>
<organism evidence="3">
    <name type="scientific">Mortierella isabellina</name>
    <name type="common">Filamentous fungus</name>
    <name type="synonym">Umbelopsis isabellina</name>
    <dbReference type="NCBI Taxonomy" id="91625"/>
    <lineage>
        <taxon>Eukaryota</taxon>
        <taxon>Fungi</taxon>
        <taxon>Fungi incertae sedis</taxon>
        <taxon>Mucoromycota</taxon>
        <taxon>Mucoromycotina</taxon>
        <taxon>Umbelopsidomycetes</taxon>
        <taxon>Umbelopsidales</taxon>
        <taxon>Umbelopsidaceae</taxon>
        <taxon>Umbelopsis</taxon>
    </lineage>
</organism>
<dbReference type="GO" id="GO:0016491">
    <property type="term" value="F:oxidoreductase activity"/>
    <property type="evidence" value="ECO:0007669"/>
    <property type="project" value="InterPro"/>
</dbReference>
<dbReference type="InterPro" id="IPR012171">
    <property type="entry name" value="Fatty_acid_desaturase"/>
</dbReference>
<sequence>MPPNVTSENILTQRNVRDDNENDKDLIIENDWQLPEFSIKEIRDHIPSELFQRDLLKSFYWVLHDLVIVGGLFYAATHIHRLPYKLQFIAWPAYWIAQGIVATGVWVLGHECGHQAFSDYRVVNNTVGWVLHSFLLVPFHSWRLSHSMHHKKTGHIEHDEVFLPKTRAMVGLPKRENDPEADGPHSLFEEAPIVSMANLILKLFFGWPLYLTLNSTGPLAKRNEKYLSHFNPKTSIYEAKHFWDIIVSDIGVVSMIGVLIYIARLTSTLDVIRYYVIPYSWVNFWLVLITYLQHTDPALPHYSAKVWNFQRGAALTIDRPYGFGIDYFQHHIADSHVAHHFFSTMPHYNAVKATHYIKKALGPHYCRDDTPIPIAAYRAQTLCRYIEDEGDVLFFKN</sequence>
<feature type="transmembrane region" description="Helical" evidence="1">
    <location>
        <begin position="127"/>
        <end position="145"/>
    </location>
</feature>
<evidence type="ECO:0000313" key="3">
    <source>
        <dbReference type="EMBL" id="AIL52587.1"/>
    </source>
</evidence>
<dbReference type="GO" id="GO:0006629">
    <property type="term" value="P:lipid metabolic process"/>
    <property type="evidence" value="ECO:0007669"/>
    <property type="project" value="InterPro"/>
</dbReference>
<dbReference type="InterPro" id="IPR005804">
    <property type="entry name" value="FA_desaturase_dom"/>
</dbReference>
<name>A0A077EWA9_MORIS</name>
<evidence type="ECO:0000259" key="2">
    <source>
        <dbReference type="Pfam" id="PF00487"/>
    </source>
</evidence>
<feature type="transmembrane region" description="Helical" evidence="1">
    <location>
        <begin position="242"/>
        <end position="262"/>
    </location>
</feature>
<dbReference type="PANTHER" id="PTHR32100">
    <property type="entry name" value="OMEGA-6 FATTY ACID DESATURASE, CHLOROPLASTIC"/>
    <property type="match status" value="1"/>
</dbReference>
<dbReference type="EMBL" id="KJ872516">
    <property type="protein sequence ID" value="AIL52587.1"/>
    <property type="molecule type" value="mRNA"/>
</dbReference>
<dbReference type="AlphaFoldDB" id="A0A077EWA9"/>
<feature type="domain" description="Fatty acid desaturase" evidence="2">
    <location>
        <begin position="90"/>
        <end position="366"/>
    </location>
</feature>
<keyword evidence="1" id="KW-0472">Membrane</keyword>
<keyword evidence="1" id="KW-1133">Transmembrane helix</keyword>
<keyword evidence="1" id="KW-0812">Transmembrane</keyword>
<reference evidence="3" key="1">
    <citation type="submission" date="2014-05" db="EMBL/GenBank/DDBJ databases">
        <title>Identification and characterization of a novel delta-12 fatty acid desaturase gene from Mortierella isabellina.</title>
        <authorList>
            <person name="Zhang Q."/>
            <person name="Li L."/>
            <person name="Yang Z."/>
            <person name="Hu B."/>
            <person name="Wei Y."/>
            <person name="Lin L."/>
            <person name="Ji X."/>
        </authorList>
    </citation>
    <scope>NUCLEOTIDE SEQUENCE</scope>
</reference>
<feature type="transmembrane region" description="Helical" evidence="1">
    <location>
        <begin position="274"/>
        <end position="292"/>
    </location>
</feature>
<dbReference type="Pfam" id="PF00487">
    <property type="entry name" value="FA_desaturase"/>
    <property type="match status" value="1"/>
</dbReference>
<feature type="transmembrane region" description="Helical" evidence="1">
    <location>
        <begin position="88"/>
        <end position="107"/>
    </location>
</feature>
<protein>
    <submittedName>
        <fullName evidence="3">M6-22 delta-12 fatty acid desaturase</fullName>
    </submittedName>
</protein>
<feature type="transmembrane region" description="Helical" evidence="1">
    <location>
        <begin position="58"/>
        <end position="76"/>
    </location>
</feature>
<evidence type="ECO:0000256" key="1">
    <source>
        <dbReference type="SAM" id="Phobius"/>
    </source>
</evidence>
<proteinExistence type="evidence at transcript level"/>